<feature type="domain" description="YhcG N-terminal" evidence="1">
    <location>
        <begin position="2"/>
        <end position="43"/>
    </location>
</feature>
<organism evidence="2 3">
    <name type="scientific">Rathayibacter iranicus NCPPB 2253 = VKM Ac-1602</name>
    <dbReference type="NCBI Taxonomy" id="1328868"/>
    <lineage>
        <taxon>Bacteria</taxon>
        <taxon>Bacillati</taxon>
        <taxon>Actinomycetota</taxon>
        <taxon>Actinomycetes</taxon>
        <taxon>Micrococcales</taxon>
        <taxon>Microbacteriaceae</taxon>
        <taxon>Rathayibacter</taxon>
    </lineage>
</organism>
<evidence type="ECO:0000313" key="2">
    <source>
        <dbReference type="EMBL" id="PWJ62003.1"/>
    </source>
</evidence>
<sequence length="44" mass="5102">MKGFSRANIFYMRRFAAAWPDENAIVQRPVGLLPWGHITELLDL</sequence>
<evidence type="ECO:0000259" key="1">
    <source>
        <dbReference type="Pfam" id="PF17761"/>
    </source>
</evidence>
<dbReference type="Proteomes" id="UP000245674">
    <property type="component" value="Unassembled WGS sequence"/>
</dbReference>
<proteinExistence type="predicted"/>
<keyword evidence="3" id="KW-1185">Reference proteome</keyword>
<evidence type="ECO:0000313" key="3">
    <source>
        <dbReference type="Proteomes" id="UP000245674"/>
    </source>
</evidence>
<dbReference type="InterPro" id="IPR041527">
    <property type="entry name" value="YhcG_N"/>
</dbReference>
<dbReference type="Pfam" id="PF17761">
    <property type="entry name" value="DUF1016_N"/>
    <property type="match status" value="1"/>
</dbReference>
<reference evidence="2 3" key="1">
    <citation type="submission" date="2018-03" db="EMBL/GenBank/DDBJ databases">
        <title>Genomic Encyclopedia of Type Strains, Phase III (KMG-III): the genomes of soil and plant-associated and newly described type strains.</title>
        <authorList>
            <person name="Whitman W."/>
        </authorList>
    </citation>
    <scope>NUCLEOTIDE SEQUENCE [LARGE SCALE GENOMIC DNA]</scope>
    <source>
        <strain evidence="2 3">VKM Ac-1602</strain>
    </source>
</reference>
<gene>
    <name evidence="2" type="ORF">B0H03_11326</name>
</gene>
<accession>A0ABX5LE17</accession>
<protein>
    <submittedName>
        <fullName evidence="2">Uncharacterized protein DUF1016</fullName>
    </submittedName>
</protein>
<comment type="caution">
    <text evidence="2">The sequence shown here is derived from an EMBL/GenBank/DDBJ whole genome shotgun (WGS) entry which is preliminary data.</text>
</comment>
<dbReference type="EMBL" id="QGDV01000013">
    <property type="protein sequence ID" value="PWJ62003.1"/>
    <property type="molecule type" value="Genomic_DNA"/>
</dbReference>
<dbReference type="RefSeq" id="WP_237399563.1">
    <property type="nucleotide sequence ID" value="NZ_QGDV01000013.1"/>
</dbReference>
<name>A0ABX5LE17_9MICO</name>